<feature type="region of interest" description="Disordered" evidence="1">
    <location>
        <begin position="384"/>
        <end position="449"/>
    </location>
</feature>
<dbReference type="InterPro" id="IPR010982">
    <property type="entry name" value="Lambda_DNA-bd_dom_sf"/>
</dbReference>
<dbReference type="Gene3D" id="1.10.260.40">
    <property type="entry name" value="lambda repressor-like DNA-binding domains"/>
    <property type="match status" value="1"/>
</dbReference>
<organism evidence="3 4">
    <name type="scientific">Acetobacter lambici</name>
    <dbReference type="NCBI Taxonomy" id="1332824"/>
    <lineage>
        <taxon>Bacteria</taxon>
        <taxon>Pseudomonadati</taxon>
        <taxon>Pseudomonadota</taxon>
        <taxon>Alphaproteobacteria</taxon>
        <taxon>Acetobacterales</taxon>
        <taxon>Acetobacteraceae</taxon>
        <taxon>Acetobacter</taxon>
    </lineage>
</organism>
<dbReference type="Pfam" id="PF13464">
    <property type="entry name" value="RodZ_C"/>
    <property type="match status" value="1"/>
</dbReference>
<proteinExistence type="predicted"/>
<feature type="compositionally biased region" description="Low complexity" evidence="1">
    <location>
        <begin position="232"/>
        <end position="247"/>
    </location>
</feature>
<name>A0ABT1EZZ9_9PROT</name>
<evidence type="ECO:0000256" key="1">
    <source>
        <dbReference type="SAM" id="MobiDB-lite"/>
    </source>
</evidence>
<dbReference type="PANTHER" id="PTHR34475">
    <property type="match status" value="1"/>
</dbReference>
<dbReference type="InterPro" id="IPR050400">
    <property type="entry name" value="Bact_Cytoskel_RodZ"/>
</dbReference>
<keyword evidence="4" id="KW-1185">Reference proteome</keyword>
<dbReference type="RefSeq" id="WP_253543619.1">
    <property type="nucleotide sequence ID" value="NZ_JAMYZZ010000001.1"/>
</dbReference>
<evidence type="ECO:0000313" key="3">
    <source>
        <dbReference type="EMBL" id="MCP1257099.1"/>
    </source>
</evidence>
<protein>
    <submittedName>
        <fullName evidence="3">DUF4115 domain-containing protein</fullName>
    </submittedName>
</protein>
<dbReference type="Pfam" id="PF13413">
    <property type="entry name" value="HTH_25"/>
    <property type="match status" value="1"/>
</dbReference>
<gene>
    <name evidence="3" type="ORF">NKW50_00665</name>
</gene>
<dbReference type="EMBL" id="JAMYZZ010000001">
    <property type="protein sequence ID" value="MCP1257099.1"/>
    <property type="molecule type" value="Genomic_DNA"/>
</dbReference>
<sequence length="449" mass="46566">MKIWSIRLLWLWYVNNVVWMRMAEYAQGSDHEQGSPLPPLPDVEVLGVGEALRKRREQLGWSIGDVSAWLRIRSVYLDALESGNSSVLPAEVYALGFLRTYGQALGFNPDQMLKLYRQEGRLGTRKPDLDFPDPPPDRRLPPAVSISLGLVVILASYVGWYCFVGHVPPVPERVPPVATLMPGESAKNAPSPQVASILPDHNMAEVPVGAQAAPPQSVPVTPSGVDAAPTGNATNTADVASSSVAAAPENQATPATVPDVEQPSHAQPDTATASVDAPLMLKATAPSWVQLKNAGGKVVYDHILQSGDAWTVPSDNGPYSLTVGNAGGITLAQGTMTTPPLGRNGAVLRHIALTPETVRQVQAGGGVSPMPAAPAAVTPVEQGAGLPAKATRDDAPKPDLPAVASGAGAGGIAAAPAEAVKPAAHRAAPPAEPSADDLNARQLNGAGAH</sequence>
<comment type="caution">
    <text evidence="3">The sequence shown here is derived from an EMBL/GenBank/DDBJ whole genome shotgun (WGS) entry which is preliminary data.</text>
</comment>
<feature type="compositionally biased region" description="Low complexity" evidence="1">
    <location>
        <begin position="401"/>
        <end position="429"/>
    </location>
</feature>
<evidence type="ECO:0000313" key="4">
    <source>
        <dbReference type="Proteomes" id="UP001523528"/>
    </source>
</evidence>
<reference evidence="3 4" key="1">
    <citation type="submission" date="2022-06" db="EMBL/GenBank/DDBJ databases">
        <title>Acetobacer genomes from food samples.</title>
        <authorList>
            <person name="Sombolestani A."/>
        </authorList>
    </citation>
    <scope>NUCLEOTIDE SEQUENCE [LARGE SCALE GENOMIC DNA]</scope>
    <source>
        <strain evidence="3 4">R-83285</strain>
    </source>
</reference>
<feature type="region of interest" description="Disordered" evidence="1">
    <location>
        <begin position="210"/>
        <end position="271"/>
    </location>
</feature>
<evidence type="ECO:0000259" key="2">
    <source>
        <dbReference type="Pfam" id="PF13464"/>
    </source>
</evidence>
<dbReference type="InterPro" id="IPR025194">
    <property type="entry name" value="RodZ-like_C"/>
</dbReference>
<feature type="domain" description="Cytoskeleton protein RodZ-like C-terminal" evidence="2">
    <location>
        <begin position="281"/>
        <end position="348"/>
    </location>
</feature>
<accession>A0ABT1EZZ9</accession>
<dbReference type="Proteomes" id="UP001523528">
    <property type="component" value="Unassembled WGS sequence"/>
</dbReference>
<dbReference type="PANTHER" id="PTHR34475:SF1">
    <property type="entry name" value="CYTOSKELETON PROTEIN RODZ"/>
    <property type="match status" value="1"/>
</dbReference>